<feature type="domain" description="Glycosyltransferase subfamily 4-like N-terminal" evidence="2">
    <location>
        <begin position="14"/>
        <end position="175"/>
    </location>
</feature>
<gene>
    <name evidence="3" type="ORF">COU19_00570</name>
</gene>
<dbReference type="PANTHER" id="PTHR45947:SF3">
    <property type="entry name" value="SULFOQUINOVOSYL TRANSFERASE SQD2"/>
    <property type="match status" value="1"/>
</dbReference>
<dbReference type="InterPro" id="IPR028098">
    <property type="entry name" value="Glyco_trans_4-like_N"/>
</dbReference>
<dbReference type="SUPFAM" id="SSF53756">
    <property type="entry name" value="UDP-Glycosyltransferase/glycogen phosphorylase"/>
    <property type="match status" value="1"/>
</dbReference>
<accession>A0A2H0UAK7</accession>
<evidence type="ECO:0000259" key="2">
    <source>
        <dbReference type="Pfam" id="PF13439"/>
    </source>
</evidence>
<dbReference type="InterPro" id="IPR001296">
    <property type="entry name" value="Glyco_trans_1"/>
</dbReference>
<dbReference type="AlphaFoldDB" id="A0A2H0UAK7"/>
<reference evidence="4" key="1">
    <citation type="submission" date="2017-09" db="EMBL/GenBank/DDBJ databases">
        <title>Depth-based differentiation of microbial function through sediment-hosted aquifers and enrichment of novel symbionts in the deep terrestrial subsurface.</title>
        <authorList>
            <person name="Probst A.J."/>
            <person name="Ladd B."/>
            <person name="Jarett J.K."/>
            <person name="Geller-Mcgrath D.E."/>
            <person name="Sieber C.M.K."/>
            <person name="Emerson J.B."/>
            <person name="Anantharaman K."/>
            <person name="Thomas B.C."/>
            <person name="Malmstrom R."/>
            <person name="Stieglmeier M."/>
            <person name="Klingl A."/>
            <person name="Woyke T."/>
            <person name="Ryan C.M."/>
            <person name="Banfield J.F."/>
        </authorList>
    </citation>
    <scope>NUCLEOTIDE SEQUENCE [LARGE SCALE GENOMIC DNA]</scope>
</reference>
<dbReference type="GO" id="GO:0016758">
    <property type="term" value="F:hexosyltransferase activity"/>
    <property type="evidence" value="ECO:0007669"/>
    <property type="project" value="TreeGrafter"/>
</dbReference>
<dbReference type="EMBL" id="PFBL01000004">
    <property type="protein sequence ID" value="PIR83441.1"/>
    <property type="molecule type" value="Genomic_DNA"/>
</dbReference>
<dbReference type="Pfam" id="PF13439">
    <property type="entry name" value="Glyco_transf_4"/>
    <property type="match status" value="1"/>
</dbReference>
<dbReference type="InterPro" id="IPR050194">
    <property type="entry name" value="Glycosyltransferase_grp1"/>
</dbReference>
<proteinExistence type="predicted"/>
<dbReference type="Proteomes" id="UP000230179">
    <property type="component" value="Unassembled WGS sequence"/>
</dbReference>
<evidence type="ECO:0000313" key="3">
    <source>
        <dbReference type="EMBL" id="PIR83441.1"/>
    </source>
</evidence>
<comment type="caution">
    <text evidence="3">The sequence shown here is derived from an EMBL/GenBank/DDBJ whole genome shotgun (WGS) entry which is preliminary data.</text>
</comment>
<sequence length="350" mass="38011">MRVVIATPLYPPQIGGPATYAHLLSTALPSRGIAVHVIAYSEVCALPKYIRHFAYYRRVRRAARQADLILALDPVSVGLPALWAARRQRIPLVLKVGGDYAWEQGQQRFGVTEGLDEFIRTHKVAFPVVILRRVQSYVARGAARIITPSEYLRRVVCTWGVAPANVSVIYNAVAPTKIGHVPEAVDELARPRVVTAGRLVPWKNIDCIIDAVATTRDLTLVVVGDGPERARLEQHARPLRRRVLFTGALSHDDTLATIQTADIFVLNSSYEGLSHLLVEALMLGVPTVATRAGGNEEVLTHDTHGVLVPVGDTAALAAALIAAPPPTTMSNTTFTEEKMVALTIDLLTAL</sequence>
<dbReference type="Gene3D" id="3.40.50.2000">
    <property type="entry name" value="Glycogen Phosphorylase B"/>
    <property type="match status" value="2"/>
</dbReference>
<evidence type="ECO:0000313" key="4">
    <source>
        <dbReference type="Proteomes" id="UP000230179"/>
    </source>
</evidence>
<organism evidence="3 4">
    <name type="scientific">Candidatus Kaiserbacteria bacterium CG10_big_fil_rev_8_21_14_0_10_56_12</name>
    <dbReference type="NCBI Taxonomy" id="1974611"/>
    <lineage>
        <taxon>Bacteria</taxon>
        <taxon>Candidatus Kaiseribacteriota</taxon>
    </lineage>
</organism>
<evidence type="ECO:0000259" key="1">
    <source>
        <dbReference type="Pfam" id="PF00534"/>
    </source>
</evidence>
<feature type="domain" description="Glycosyl transferase family 1" evidence="1">
    <location>
        <begin position="190"/>
        <end position="321"/>
    </location>
</feature>
<evidence type="ECO:0008006" key="5">
    <source>
        <dbReference type="Google" id="ProtNLM"/>
    </source>
</evidence>
<dbReference type="PANTHER" id="PTHR45947">
    <property type="entry name" value="SULFOQUINOVOSYL TRANSFERASE SQD2"/>
    <property type="match status" value="1"/>
</dbReference>
<dbReference type="Pfam" id="PF00534">
    <property type="entry name" value="Glycos_transf_1"/>
    <property type="match status" value="1"/>
</dbReference>
<protein>
    <recommendedName>
        <fullName evidence="5">Glycosyltransferase subfamily 4-like N-terminal domain-containing protein</fullName>
    </recommendedName>
</protein>
<dbReference type="CDD" id="cd03801">
    <property type="entry name" value="GT4_PimA-like"/>
    <property type="match status" value="1"/>
</dbReference>
<name>A0A2H0UAK7_9BACT</name>